<organism evidence="1 2">
    <name type="scientific">Micromonospora andamanensis</name>
    <dbReference type="NCBI Taxonomy" id="1287068"/>
    <lineage>
        <taxon>Bacteria</taxon>
        <taxon>Bacillati</taxon>
        <taxon>Actinomycetota</taxon>
        <taxon>Actinomycetes</taxon>
        <taxon>Micromonosporales</taxon>
        <taxon>Micromonosporaceae</taxon>
        <taxon>Micromonospora</taxon>
    </lineage>
</organism>
<protein>
    <recommendedName>
        <fullName evidence="3">DUF885 domain-containing protein</fullName>
    </recommendedName>
</protein>
<reference evidence="1 2" key="1">
    <citation type="submission" date="2021-01" db="EMBL/GenBank/DDBJ databases">
        <title>Whole genome shotgun sequence of Verrucosispora andamanensis NBRC 109075.</title>
        <authorList>
            <person name="Komaki H."/>
            <person name="Tamura T."/>
        </authorList>
    </citation>
    <scope>NUCLEOTIDE SEQUENCE [LARGE SCALE GENOMIC DNA]</scope>
    <source>
        <strain evidence="1 2">NBRC 109075</strain>
    </source>
</reference>
<dbReference type="InterPro" id="IPR010281">
    <property type="entry name" value="DUF885"/>
</dbReference>
<gene>
    <name evidence="1" type="ORF">Van01_41050</name>
</gene>
<dbReference type="PANTHER" id="PTHR33361:SF2">
    <property type="entry name" value="DUF885 DOMAIN-CONTAINING PROTEIN"/>
    <property type="match status" value="1"/>
</dbReference>
<dbReference type="Proteomes" id="UP000647017">
    <property type="component" value="Unassembled WGS sequence"/>
</dbReference>
<dbReference type="Pfam" id="PF05960">
    <property type="entry name" value="DUF885"/>
    <property type="match status" value="1"/>
</dbReference>
<accession>A0ABQ4HZ49</accession>
<keyword evidence="2" id="KW-1185">Reference proteome</keyword>
<sequence length="567" mass="60764">MTGTLAADPTGPSITTVADRYLHALAALDPEAAEAAGRTPEWRLADLSPEAFDARAELTRDTATAVGAATVTGPTEQALAGALADRLASEAALYDAGFTTRLLAPLATPVHLARQVFDNLPRTTADDWAVVADHLHRLPTTLDQYTATLRRSAKRGQLVARRQVLTVVEQCTAWVGADFFGGLVAGYAGGPLAGRLAEGAGLATAATARFATFLRTELAPAASEVDGVGRDLYRVTARAFLGATVDLDELYAYGWAELARTAAELRAAALDCGHPDVAAARTALDADPAGRVPVGPPLEDWLTRRTALVTDLLDGTHFDIPPATRQVVCRISPAASGVMYYTPPDANLTRPGGIWWSVPPGESTVPVWRHVGTLCHEGLPGHHLQHAITLTTADLHPWQRTLCHVHGYAEGWAHYAERLADELGLYAGPAERLGMLDGQMWRAARVVIDLGLHLDLPIPAGNGFTDALRWSHPAAVDLLTRVAGLDAATARFEVDRYLGWPAQALAFKVGARLWQQARQEAERRAGHAFDRKRFHHAALALGPMGLDPLRERLAETFLPAAASLDRK</sequence>
<dbReference type="EMBL" id="BOOZ01000025">
    <property type="protein sequence ID" value="GIJ10891.1"/>
    <property type="molecule type" value="Genomic_DNA"/>
</dbReference>
<dbReference type="RefSeq" id="WP_204009919.1">
    <property type="nucleotide sequence ID" value="NZ_BOOZ01000025.1"/>
</dbReference>
<evidence type="ECO:0000313" key="2">
    <source>
        <dbReference type="Proteomes" id="UP000647017"/>
    </source>
</evidence>
<name>A0ABQ4HZ49_9ACTN</name>
<evidence type="ECO:0008006" key="3">
    <source>
        <dbReference type="Google" id="ProtNLM"/>
    </source>
</evidence>
<dbReference type="PANTHER" id="PTHR33361">
    <property type="entry name" value="GLR0591 PROTEIN"/>
    <property type="match status" value="1"/>
</dbReference>
<proteinExistence type="predicted"/>
<evidence type="ECO:0000313" key="1">
    <source>
        <dbReference type="EMBL" id="GIJ10891.1"/>
    </source>
</evidence>
<comment type="caution">
    <text evidence="1">The sequence shown here is derived from an EMBL/GenBank/DDBJ whole genome shotgun (WGS) entry which is preliminary data.</text>
</comment>